<protein>
    <submittedName>
        <fullName evidence="2">17316_t:CDS:1</fullName>
    </submittedName>
</protein>
<dbReference type="PANTHER" id="PTHR31669">
    <property type="entry name" value="PROTEIN FAR1-RELATED SEQUENCE 10-RELATED"/>
    <property type="match status" value="1"/>
</dbReference>
<reference evidence="2" key="1">
    <citation type="submission" date="2021-06" db="EMBL/GenBank/DDBJ databases">
        <authorList>
            <person name="Kallberg Y."/>
            <person name="Tangrot J."/>
            <person name="Rosling A."/>
        </authorList>
    </citation>
    <scope>NUCLEOTIDE SEQUENCE</scope>
    <source>
        <strain evidence="2">IN212</strain>
    </source>
</reference>
<proteinExistence type="predicted"/>
<accession>A0A9N9DEB4</accession>
<evidence type="ECO:0000313" key="2">
    <source>
        <dbReference type="EMBL" id="CAG8636786.1"/>
    </source>
</evidence>
<dbReference type="Pfam" id="PF10551">
    <property type="entry name" value="MULE"/>
    <property type="match status" value="1"/>
</dbReference>
<evidence type="ECO:0000313" key="3">
    <source>
        <dbReference type="Proteomes" id="UP000789396"/>
    </source>
</evidence>
<dbReference type="OrthoDB" id="2437090at2759"/>
<keyword evidence="3" id="KW-1185">Reference proteome</keyword>
<dbReference type="InterPro" id="IPR018289">
    <property type="entry name" value="MULE_transposase_dom"/>
</dbReference>
<name>A0A9N9DEB4_9GLOM</name>
<dbReference type="Proteomes" id="UP000789396">
    <property type="component" value="Unassembled WGS sequence"/>
</dbReference>
<feature type="domain" description="MULE transposase" evidence="1">
    <location>
        <begin position="211"/>
        <end position="287"/>
    </location>
</feature>
<dbReference type="AlphaFoldDB" id="A0A9N9DEB4"/>
<dbReference type="EMBL" id="CAJVPZ010012124">
    <property type="protein sequence ID" value="CAG8636786.1"/>
    <property type="molecule type" value="Genomic_DNA"/>
</dbReference>
<dbReference type="PANTHER" id="PTHR31669:SF251">
    <property type="entry name" value="PROTEIN FAR1-RELATED SEQUENCE"/>
    <property type="match status" value="1"/>
</dbReference>
<evidence type="ECO:0000259" key="1">
    <source>
        <dbReference type="Pfam" id="PF10551"/>
    </source>
</evidence>
<gene>
    <name evidence="2" type="ORF">RFULGI_LOCUS7930</name>
</gene>
<comment type="caution">
    <text evidence="2">The sequence shown here is derived from an EMBL/GenBank/DDBJ whole genome shotgun (WGS) entry which is preliminary data.</text>
</comment>
<dbReference type="InterPro" id="IPR031052">
    <property type="entry name" value="FHY3/FAR1"/>
</dbReference>
<organism evidence="2 3">
    <name type="scientific">Racocetra fulgida</name>
    <dbReference type="NCBI Taxonomy" id="60492"/>
    <lineage>
        <taxon>Eukaryota</taxon>
        <taxon>Fungi</taxon>
        <taxon>Fungi incertae sedis</taxon>
        <taxon>Mucoromycota</taxon>
        <taxon>Glomeromycotina</taxon>
        <taxon>Glomeromycetes</taxon>
        <taxon>Diversisporales</taxon>
        <taxon>Gigasporaceae</taxon>
        <taxon>Racocetra</taxon>
    </lineage>
</organism>
<sequence>MDLSFLYYPLSKDDANFIYQYYPSYENNLNSNDEDSDDEVLKLKVDIEFKICEEAESYLENYAKTEKAVLVEDRRERRSEMIGCTWQVNMSFPKKALKVQITSVVGVYCHTINSLIMKIASKFHCLTNEMLEKLSISMQYNLLTASFSDKKVNKKDLSNAIEHYKKQLKPQKIDDPLWIVKSNFDLDERRLTELFWISSDQTQTYEQFEDVVIIDTISQTNQFDMILLIVTVIDNNFRSLVMIAAFLKDETEVTFSWVLNELREASSVTPTIIYSDTDSALISAVQNNH</sequence>
<dbReference type="GO" id="GO:0006355">
    <property type="term" value="P:regulation of DNA-templated transcription"/>
    <property type="evidence" value="ECO:0007669"/>
    <property type="project" value="InterPro"/>
</dbReference>